<reference evidence="2" key="1">
    <citation type="submission" date="2020-04" db="EMBL/GenBank/DDBJ databases">
        <authorList>
            <person name="Chiriac C."/>
            <person name="Salcher M."/>
            <person name="Ghai R."/>
            <person name="Kavagutti S V."/>
        </authorList>
    </citation>
    <scope>NUCLEOTIDE SEQUENCE</scope>
</reference>
<evidence type="ECO:0008006" key="3">
    <source>
        <dbReference type="Google" id="ProtNLM"/>
    </source>
</evidence>
<feature type="compositionally biased region" description="Basic and acidic residues" evidence="1">
    <location>
        <begin position="109"/>
        <end position="130"/>
    </location>
</feature>
<protein>
    <recommendedName>
        <fullName evidence="3">Lin1244/Lin1753-like N-terminal domain-containing protein</fullName>
    </recommendedName>
</protein>
<gene>
    <name evidence="2" type="ORF">UFOVP313_20</name>
</gene>
<evidence type="ECO:0000256" key="1">
    <source>
        <dbReference type="SAM" id="MobiDB-lite"/>
    </source>
</evidence>
<organism evidence="2">
    <name type="scientific">uncultured Caudovirales phage</name>
    <dbReference type="NCBI Taxonomy" id="2100421"/>
    <lineage>
        <taxon>Viruses</taxon>
        <taxon>Duplodnaviria</taxon>
        <taxon>Heunggongvirae</taxon>
        <taxon>Uroviricota</taxon>
        <taxon>Caudoviricetes</taxon>
        <taxon>Peduoviridae</taxon>
        <taxon>Maltschvirus</taxon>
        <taxon>Maltschvirus maltsch</taxon>
    </lineage>
</organism>
<evidence type="ECO:0000313" key="2">
    <source>
        <dbReference type="EMBL" id="CAB4136943.1"/>
    </source>
</evidence>
<feature type="region of interest" description="Disordered" evidence="1">
    <location>
        <begin position="266"/>
        <end position="306"/>
    </location>
</feature>
<proteinExistence type="predicted"/>
<dbReference type="EMBL" id="LR796328">
    <property type="protein sequence ID" value="CAB4136943.1"/>
    <property type="molecule type" value="Genomic_DNA"/>
</dbReference>
<accession>A0A6J5LV25</accession>
<sequence>MARPRKKGQLDWFKMTTQWDEKMDALLDDVGAVGGFIMQTLWMSAYRTSDGILDLSSPLMTKSIAKKARASVDDLERTIAVAVELELYDSEAWEARKLVSHAITKRLEENETSRDLERARKTSENEDKNSFPEFSGVFRAEKNGKQSFPELFSSPLLSSDLNSDLKEEEGTGEETKPELKVVPLPAPKREPYGESRSVFLNDDEIVRVKNFYTGKGMTSEDFKRGIELLDGWKLDNPKKAANRKSDARTLTGWVYRSVVEEKTAEARLKRSTAPPQFVSAVSPPQKRKEHEQFKAPDLPRVSEQERRENLKKLETLLTSVR</sequence>
<name>A0A6J5LV25_9CAUD</name>
<feature type="region of interest" description="Disordered" evidence="1">
    <location>
        <begin position="109"/>
        <end position="133"/>
    </location>
</feature>